<dbReference type="SUPFAM" id="SSF52402">
    <property type="entry name" value="Adenine nucleotide alpha hydrolases-like"/>
    <property type="match status" value="1"/>
</dbReference>
<reference evidence="5" key="1">
    <citation type="submission" date="2023-05" db="EMBL/GenBank/DDBJ databases">
        <title>Sedimentitalea sp. nov. JM2-8.</title>
        <authorList>
            <person name="Huang J."/>
        </authorList>
    </citation>
    <scope>NUCLEOTIDE SEQUENCE [LARGE SCALE GENOMIC DNA]</scope>
    <source>
        <strain evidence="5">KHS03</strain>
    </source>
</reference>
<protein>
    <recommendedName>
        <fullName evidence="2">Universal stress protein</fullName>
    </recommendedName>
</protein>
<dbReference type="PRINTS" id="PR01438">
    <property type="entry name" value="UNVRSLSTRESS"/>
</dbReference>
<keyword evidence="5" id="KW-1185">Reference proteome</keyword>
<accession>A0ABU3VAX1</accession>
<dbReference type="RefSeq" id="WP_316774109.1">
    <property type="nucleotide sequence ID" value="NZ_JASMWN010000003.1"/>
</dbReference>
<dbReference type="Proteomes" id="UP001255416">
    <property type="component" value="Unassembled WGS sequence"/>
</dbReference>
<evidence type="ECO:0000313" key="5">
    <source>
        <dbReference type="Proteomes" id="UP001255416"/>
    </source>
</evidence>
<dbReference type="PANTHER" id="PTHR46268">
    <property type="entry name" value="STRESS RESPONSE PROTEIN NHAX"/>
    <property type="match status" value="1"/>
</dbReference>
<dbReference type="InterPro" id="IPR006015">
    <property type="entry name" value="Universal_stress_UspA"/>
</dbReference>
<name>A0ABU3VAX1_9RHOB</name>
<dbReference type="Gene3D" id="3.40.50.620">
    <property type="entry name" value="HUPs"/>
    <property type="match status" value="1"/>
</dbReference>
<comment type="caution">
    <text evidence="4">The sequence shown here is derived from an EMBL/GenBank/DDBJ whole genome shotgun (WGS) entry which is preliminary data.</text>
</comment>
<dbReference type="EMBL" id="JASMWN010000003">
    <property type="protein sequence ID" value="MDU9003316.1"/>
    <property type="molecule type" value="Genomic_DNA"/>
</dbReference>
<evidence type="ECO:0000256" key="1">
    <source>
        <dbReference type="ARBA" id="ARBA00008791"/>
    </source>
</evidence>
<evidence type="ECO:0000313" key="4">
    <source>
        <dbReference type="EMBL" id="MDU9003316.1"/>
    </source>
</evidence>
<organism evidence="4 5">
    <name type="scientific">Sedimentitalea todarodis</name>
    <dbReference type="NCBI Taxonomy" id="1631240"/>
    <lineage>
        <taxon>Bacteria</taxon>
        <taxon>Pseudomonadati</taxon>
        <taxon>Pseudomonadota</taxon>
        <taxon>Alphaproteobacteria</taxon>
        <taxon>Rhodobacterales</taxon>
        <taxon>Paracoccaceae</taxon>
        <taxon>Sedimentitalea</taxon>
    </lineage>
</organism>
<dbReference type="InterPro" id="IPR014729">
    <property type="entry name" value="Rossmann-like_a/b/a_fold"/>
</dbReference>
<evidence type="ECO:0000259" key="3">
    <source>
        <dbReference type="Pfam" id="PF00582"/>
    </source>
</evidence>
<keyword evidence="2" id="KW-0963">Cytoplasm</keyword>
<dbReference type="InterPro" id="IPR006016">
    <property type="entry name" value="UspA"/>
</dbReference>
<evidence type="ECO:0000256" key="2">
    <source>
        <dbReference type="PIRNR" id="PIRNR006276"/>
    </source>
</evidence>
<dbReference type="CDD" id="cd00293">
    <property type="entry name" value="USP-like"/>
    <property type="match status" value="1"/>
</dbReference>
<gene>
    <name evidence="4" type="ORF">QO231_05545</name>
</gene>
<dbReference type="Pfam" id="PF00582">
    <property type="entry name" value="Usp"/>
    <property type="match status" value="1"/>
</dbReference>
<comment type="similarity">
    <text evidence="1 2">Belongs to the universal stress protein A family.</text>
</comment>
<sequence length="143" mass="15389">MTKSVLCAVDVSDGDVDSPVLKEAVQLADMHGAQLDVITVLPDFGNSLVSGFFKPDFHKHAEEEAAKHLQALCLATLGEERNKSVRHVVATGPAYKEILTVAENAGTDLIVIGAHKPDMKDFLLGPNAARIINHSQCSVYVVR</sequence>
<feature type="domain" description="UspA" evidence="3">
    <location>
        <begin position="1"/>
        <end position="143"/>
    </location>
</feature>
<proteinExistence type="inferred from homology"/>
<comment type="subcellular location">
    <subcellularLocation>
        <location evidence="2">Cytoplasm</location>
    </subcellularLocation>
</comment>
<dbReference type="PIRSF" id="PIRSF006276">
    <property type="entry name" value="UspA"/>
    <property type="match status" value="1"/>
</dbReference>
<dbReference type="PANTHER" id="PTHR46268:SF6">
    <property type="entry name" value="UNIVERSAL STRESS PROTEIN UP12"/>
    <property type="match status" value="1"/>
</dbReference>